<dbReference type="OrthoDB" id="9784009at2"/>
<dbReference type="SUPFAM" id="SSF56281">
    <property type="entry name" value="Metallo-hydrolase/oxidoreductase"/>
    <property type="match status" value="1"/>
</dbReference>
<keyword evidence="1" id="KW-0479">Metal-binding</keyword>
<proteinExistence type="predicted"/>
<dbReference type="InterPro" id="IPR051682">
    <property type="entry name" value="Mito_Persulfide_Diox"/>
</dbReference>
<dbReference type="PANTHER" id="PTHR43084">
    <property type="entry name" value="PERSULFIDE DIOXYGENASE ETHE1"/>
    <property type="match status" value="1"/>
</dbReference>
<dbReference type="RefSeq" id="WP_136856274.1">
    <property type="nucleotide sequence ID" value="NZ_SUNH01000010.1"/>
</dbReference>
<dbReference type="GO" id="GO:0046872">
    <property type="term" value="F:metal ion binding"/>
    <property type="evidence" value="ECO:0007669"/>
    <property type="project" value="UniProtKB-KW"/>
</dbReference>
<name>A0A4U0R9R4_9RHOB</name>
<dbReference type="GO" id="GO:0006749">
    <property type="term" value="P:glutathione metabolic process"/>
    <property type="evidence" value="ECO:0007669"/>
    <property type="project" value="InterPro"/>
</dbReference>
<dbReference type="InterPro" id="IPR001279">
    <property type="entry name" value="Metallo-B-lactamas"/>
</dbReference>
<dbReference type="Pfam" id="PF00753">
    <property type="entry name" value="Lactamase_B"/>
    <property type="match status" value="1"/>
</dbReference>
<dbReference type="Gene3D" id="3.60.15.10">
    <property type="entry name" value="Ribonuclease Z/Hydroxyacylglutathione hydrolase-like"/>
    <property type="match status" value="1"/>
</dbReference>
<dbReference type="Proteomes" id="UP000306223">
    <property type="component" value="Unassembled WGS sequence"/>
</dbReference>
<organism evidence="3 4">
    <name type="scientific">Paracoccus hibiscisoli</name>
    <dbReference type="NCBI Taxonomy" id="2023261"/>
    <lineage>
        <taxon>Bacteria</taxon>
        <taxon>Pseudomonadati</taxon>
        <taxon>Pseudomonadota</taxon>
        <taxon>Alphaproteobacteria</taxon>
        <taxon>Rhodobacterales</taxon>
        <taxon>Paracoccaceae</taxon>
        <taxon>Paracoccus</taxon>
    </lineage>
</organism>
<protein>
    <submittedName>
        <fullName evidence="3">MBL fold metallo-hydrolase</fullName>
    </submittedName>
</protein>
<evidence type="ECO:0000313" key="4">
    <source>
        <dbReference type="Proteomes" id="UP000306223"/>
    </source>
</evidence>
<dbReference type="GO" id="GO:0016787">
    <property type="term" value="F:hydrolase activity"/>
    <property type="evidence" value="ECO:0007669"/>
    <property type="project" value="UniProtKB-KW"/>
</dbReference>
<gene>
    <name evidence="3" type="ORF">FA740_08135</name>
</gene>
<dbReference type="SMART" id="SM00849">
    <property type="entry name" value="Lactamase_B"/>
    <property type="match status" value="1"/>
</dbReference>
<keyword evidence="4" id="KW-1185">Reference proteome</keyword>
<evidence type="ECO:0000259" key="2">
    <source>
        <dbReference type="SMART" id="SM00849"/>
    </source>
</evidence>
<comment type="caution">
    <text evidence="3">The sequence shown here is derived from an EMBL/GenBank/DDBJ whole genome shotgun (WGS) entry which is preliminary data.</text>
</comment>
<sequence>MFTRESPSRGAGSPHVLGFWDKPTGSCQYLVWDEATKQAALIDVVQEFDPRAAVSRHHAAAWALEQISARGLTLAWILDTHPHADHLMASAWLRARTGVPNGIGERVIDIARLWEGLYHLPGAFDPAADFDHLFADGQTFALGDLPVRVMLHSGHTLGSVSYVVGDAAFVHDTFMQPDVGTSRADFPGGNSSELYDSLMSVLSLPDETRVFVGHDYGTKDRDDPEWESTVAQQRAANAHVGGGISRADFRALRDARDATLPLPERILHALQVNLRAGRMPEPEADGNVYLKIPTNVFTDKFKDPTA</sequence>
<accession>A0A4U0R9R4</accession>
<feature type="domain" description="Metallo-beta-lactamase" evidence="2">
    <location>
        <begin position="25"/>
        <end position="214"/>
    </location>
</feature>
<reference evidence="3 4" key="1">
    <citation type="submission" date="2019-04" db="EMBL/GenBank/DDBJ databases">
        <authorList>
            <person name="Li J."/>
        </authorList>
    </citation>
    <scope>NUCLEOTIDE SEQUENCE [LARGE SCALE GENOMIC DNA]</scope>
    <source>
        <strain evidence="3 4">CCTCC AB2016182</strain>
    </source>
</reference>
<dbReference type="InterPro" id="IPR036866">
    <property type="entry name" value="RibonucZ/Hydroxyglut_hydro"/>
</dbReference>
<evidence type="ECO:0000313" key="3">
    <source>
        <dbReference type="EMBL" id="TJZ84914.1"/>
    </source>
</evidence>
<evidence type="ECO:0000256" key="1">
    <source>
        <dbReference type="ARBA" id="ARBA00022723"/>
    </source>
</evidence>
<dbReference type="CDD" id="cd07724">
    <property type="entry name" value="POD-like_MBL-fold"/>
    <property type="match status" value="1"/>
</dbReference>
<dbReference type="AlphaFoldDB" id="A0A4U0R9R4"/>
<dbReference type="InterPro" id="IPR044528">
    <property type="entry name" value="POD-like_MBL-fold"/>
</dbReference>
<keyword evidence="3" id="KW-0378">Hydrolase</keyword>
<dbReference type="GO" id="GO:0050313">
    <property type="term" value="F:sulfur dioxygenase activity"/>
    <property type="evidence" value="ECO:0007669"/>
    <property type="project" value="InterPro"/>
</dbReference>
<dbReference type="GO" id="GO:0070813">
    <property type="term" value="P:hydrogen sulfide metabolic process"/>
    <property type="evidence" value="ECO:0007669"/>
    <property type="project" value="TreeGrafter"/>
</dbReference>
<dbReference type="PANTHER" id="PTHR43084:SF1">
    <property type="entry name" value="PERSULFIDE DIOXYGENASE ETHE1, MITOCHONDRIAL"/>
    <property type="match status" value="1"/>
</dbReference>
<dbReference type="EMBL" id="SUNH01000010">
    <property type="protein sequence ID" value="TJZ84914.1"/>
    <property type="molecule type" value="Genomic_DNA"/>
</dbReference>